<dbReference type="PANTHER" id="PTHR16022">
    <property type="entry name" value="WD REPEAT DOMAIN 60"/>
    <property type="match status" value="1"/>
</dbReference>
<feature type="region of interest" description="Disordered" evidence="1">
    <location>
        <begin position="291"/>
        <end position="317"/>
    </location>
</feature>
<name>G0U419_TRYVY</name>
<sequence>MCARNNAAALIPFSLVVRSRGIVMSDAVETKPKRTETEEERRARKEKERAERKAREKEEGGGDNGEKKERHKRDETEEERRARKEKERAERKAREKEEGGGDDGEKKERHKRDETEEERRARKEKERAERKAREKEEGGGDDGEKKERHKRDETEEERRARKEKERAERKAREKEEGGGDDGEKKERHKRDETEEERRARKEKERAERKAREKEEGGGDDGEKKERHKRDETEEERRARKERERAERKAREKEEGGGDDGEKEFRDDGKDMFVPEEGNMEVEVDVDVEMEVEVDAEQQVSNQDGRKYRSRRLGDSQNKEELAAAMAAENNAIREVANEVQQTSKHRDRRCDEEELERQALERRQLKRKEREEKRSQRAANATTLSEPVGTSAFGAADLQRQGYHQQFEKDLQRATALRRLVDMDDVSVALYDAPPQSQYDIYIRSFGETGRKQIAVQVPSEEERVDVAVQAERVRTRHRGVEVPRDLGLCPELHNDNLKRFCGNKDEGEATSGNAVDEVVGPQLVDGALLASFLTLSFAAATNRPVVKVAFNPCMPTCIAMLLGPCEKEGPCKVLDRYMSVILLWNVYDAAAPEKVLVCPSLLTCMCMSPRRPYLIYAGAEDGILCLWDIREPGRNHTTAGCYEGQRFRLPSFSTSWQHGNHISPIVSLTVAGYNSALGIRKEENEQLVSLDDTGETRFWIVNEKDQSKGIISDSENGLNLFSTVRLLPTATKNEERTTIASLMQEASALEFVPVDPSHYLIACAEGVRHISRFGSVAAPSVFGPSSRFFDQPVVVPFCMRYSTVDNRILVVGYKDGSVRLYLHTDNTPQLYIPLSNFCIIDIRCSTTDKWLSWVLDASGTIHLLDLARKEKEQPVISQQLSHQDTGICTCFDIPPDGKTESRLIAFGFEKGKVQLHTLNDRIQPSNVDRDDQWL</sequence>
<dbReference type="GO" id="GO:0045503">
    <property type="term" value="F:dynein light chain binding"/>
    <property type="evidence" value="ECO:0007669"/>
    <property type="project" value="InterPro"/>
</dbReference>
<dbReference type="GO" id="GO:0005868">
    <property type="term" value="C:cytoplasmic dynein complex"/>
    <property type="evidence" value="ECO:0007669"/>
    <property type="project" value="InterPro"/>
</dbReference>
<feature type="compositionally biased region" description="Basic and acidic residues" evidence="1">
    <location>
        <begin position="363"/>
        <end position="375"/>
    </location>
</feature>
<dbReference type="InterPro" id="IPR001680">
    <property type="entry name" value="WD40_rpt"/>
</dbReference>
<accession>G0U419</accession>
<dbReference type="AlphaFoldDB" id="G0U419"/>
<feature type="compositionally biased region" description="Basic and acidic residues" evidence="1">
    <location>
        <begin position="28"/>
        <end position="255"/>
    </location>
</feature>
<dbReference type="InterPro" id="IPR042505">
    <property type="entry name" value="DYNC2I1"/>
</dbReference>
<dbReference type="GO" id="GO:0005929">
    <property type="term" value="C:cilium"/>
    <property type="evidence" value="ECO:0007669"/>
    <property type="project" value="GOC"/>
</dbReference>
<dbReference type="SUPFAM" id="SSF50978">
    <property type="entry name" value="WD40 repeat-like"/>
    <property type="match status" value="1"/>
</dbReference>
<dbReference type="GO" id="GO:0045504">
    <property type="term" value="F:dynein heavy chain binding"/>
    <property type="evidence" value="ECO:0007669"/>
    <property type="project" value="InterPro"/>
</dbReference>
<evidence type="ECO:0008006" key="3">
    <source>
        <dbReference type="Google" id="ProtNLM"/>
    </source>
</evidence>
<gene>
    <name evidence="2" type="ORF">TVY486_1012240</name>
</gene>
<reference evidence="2" key="1">
    <citation type="journal article" date="2012" name="Proc. Natl. Acad. Sci. U.S.A.">
        <title>Antigenic diversity is generated by distinct evolutionary mechanisms in African trypanosome species.</title>
        <authorList>
            <person name="Jackson A.P."/>
            <person name="Berry A."/>
            <person name="Aslett M."/>
            <person name="Allison H.C."/>
            <person name="Burton P."/>
            <person name="Vavrova-Anderson J."/>
            <person name="Brown R."/>
            <person name="Browne H."/>
            <person name="Corton N."/>
            <person name="Hauser H."/>
            <person name="Gamble J."/>
            <person name="Gilderthorp R."/>
            <person name="Marcello L."/>
            <person name="McQuillan J."/>
            <person name="Otto T.D."/>
            <person name="Quail M.A."/>
            <person name="Sanders M.J."/>
            <person name="van Tonder A."/>
            <person name="Ginger M.L."/>
            <person name="Field M.C."/>
            <person name="Barry J.D."/>
            <person name="Hertz-Fowler C."/>
            <person name="Berriman M."/>
        </authorList>
    </citation>
    <scope>NUCLEOTIDE SEQUENCE</scope>
    <source>
        <strain evidence="2">Y486</strain>
    </source>
</reference>
<dbReference type="InterPro" id="IPR036322">
    <property type="entry name" value="WD40_repeat_dom_sf"/>
</dbReference>
<dbReference type="GO" id="GO:0042073">
    <property type="term" value="P:intraciliary transport"/>
    <property type="evidence" value="ECO:0007669"/>
    <property type="project" value="InterPro"/>
</dbReference>
<dbReference type="InterPro" id="IPR015943">
    <property type="entry name" value="WD40/YVTN_repeat-like_dom_sf"/>
</dbReference>
<organism evidence="2">
    <name type="scientific">Trypanosoma vivax (strain Y486)</name>
    <dbReference type="NCBI Taxonomy" id="1055687"/>
    <lineage>
        <taxon>Eukaryota</taxon>
        <taxon>Discoba</taxon>
        <taxon>Euglenozoa</taxon>
        <taxon>Kinetoplastea</taxon>
        <taxon>Metakinetoplastina</taxon>
        <taxon>Trypanosomatida</taxon>
        <taxon>Trypanosomatidae</taxon>
        <taxon>Trypanosoma</taxon>
        <taxon>Duttonella</taxon>
    </lineage>
</organism>
<protein>
    <recommendedName>
        <fullName evidence="3">Guanine nucleotide-binding protein subunit beta-like protein</fullName>
    </recommendedName>
</protein>
<dbReference type="EMBL" id="HE573026">
    <property type="protein sequence ID" value="CCC52181.1"/>
    <property type="molecule type" value="Genomic_DNA"/>
</dbReference>
<dbReference type="Pfam" id="PF00400">
    <property type="entry name" value="WD40"/>
    <property type="match status" value="1"/>
</dbReference>
<dbReference type="Gene3D" id="2.130.10.10">
    <property type="entry name" value="YVTN repeat-like/Quinoprotein amine dehydrogenase"/>
    <property type="match status" value="2"/>
</dbReference>
<feature type="region of interest" description="Disordered" evidence="1">
    <location>
        <begin position="363"/>
        <end position="390"/>
    </location>
</feature>
<feature type="compositionally biased region" description="Basic and acidic residues" evidence="1">
    <location>
        <begin position="262"/>
        <end position="272"/>
    </location>
</feature>
<proteinExistence type="predicted"/>
<evidence type="ECO:0000256" key="1">
    <source>
        <dbReference type="SAM" id="MobiDB-lite"/>
    </source>
</evidence>
<feature type="compositionally biased region" description="Basic and acidic residues" evidence="1">
    <location>
        <begin position="303"/>
        <end position="317"/>
    </location>
</feature>
<feature type="region of interest" description="Disordered" evidence="1">
    <location>
        <begin position="23"/>
        <end position="278"/>
    </location>
</feature>
<dbReference type="VEuPathDB" id="TriTrypDB:TvY486_1012240"/>
<evidence type="ECO:0000313" key="2">
    <source>
        <dbReference type="EMBL" id="CCC52181.1"/>
    </source>
</evidence>
<dbReference type="PANTHER" id="PTHR16022:SF0">
    <property type="entry name" value="CYTOPLASMIC DYNEIN 2 INTERMEDIATE CHAIN 1"/>
    <property type="match status" value="1"/>
</dbReference>